<evidence type="ECO:0000313" key="1">
    <source>
        <dbReference type="EMBL" id="ATQ75785.1"/>
    </source>
</evidence>
<accession>A0A2D2DLF2</accession>
<proteinExistence type="predicted"/>
<organism evidence="1 2">
    <name type="scientific">Massilia violaceinigra</name>
    <dbReference type="NCBI Taxonomy" id="2045208"/>
    <lineage>
        <taxon>Bacteria</taxon>
        <taxon>Pseudomonadati</taxon>
        <taxon>Pseudomonadota</taxon>
        <taxon>Betaproteobacteria</taxon>
        <taxon>Burkholderiales</taxon>
        <taxon>Oxalobacteraceae</taxon>
        <taxon>Telluria group</taxon>
        <taxon>Massilia</taxon>
    </lineage>
</organism>
<name>A0A2D2DLF2_9BURK</name>
<evidence type="ECO:0000313" key="2">
    <source>
        <dbReference type="Proteomes" id="UP000229897"/>
    </source>
</evidence>
<protein>
    <submittedName>
        <fullName evidence="1">Uncharacterized protein</fullName>
    </submittedName>
</protein>
<dbReference type="RefSeq" id="WP_099875838.1">
    <property type="nucleotide sequence ID" value="NZ_CP024608.1"/>
</dbReference>
<gene>
    <name evidence="1" type="ORF">CR152_15565</name>
</gene>
<dbReference type="OrthoDB" id="8892488at2"/>
<reference evidence="1" key="1">
    <citation type="submission" date="2017-10" db="EMBL/GenBank/DDBJ databases">
        <title>Massilia psychrophilum sp. nov., a novel purple-pigmented bacterium isolated from Tianshan glacier, Xinjiang Municipality, China.</title>
        <authorList>
            <person name="Wang H."/>
        </authorList>
    </citation>
    <scope>NUCLEOTIDE SEQUENCE [LARGE SCALE GENOMIC DNA]</scope>
    <source>
        <strain evidence="1">B2</strain>
    </source>
</reference>
<dbReference type="Proteomes" id="UP000229897">
    <property type="component" value="Chromosome"/>
</dbReference>
<keyword evidence="2" id="KW-1185">Reference proteome</keyword>
<dbReference type="AlphaFoldDB" id="A0A2D2DLF2"/>
<sequence>MGSTDQILASLDILERLHRLPDSVALTTSEAAVFLRSSVSALEAMRANGSGPAYSQAGARGAAGANQKCLYEKADLLAWQRSNKIASTMEAAVRKGQLFSTLFDVARVEAFWIDPSGRVAGMVEQTLAGEVVARLGVVDIAWMPAVDAAAMEWGDLGAHKRFAAEIETVLCDQSRAIRAGIEATDIARSLADDSVGASRAPLVLKS</sequence>
<dbReference type="EMBL" id="CP024608">
    <property type="protein sequence ID" value="ATQ75785.1"/>
    <property type="molecule type" value="Genomic_DNA"/>
</dbReference>
<dbReference type="KEGG" id="mass:CR152_15565"/>